<dbReference type="GO" id="GO:0016787">
    <property type="term" value="F:hydrolase activity"/>
    <property type="evidence" value="ECO:0007669"/>
    <property type="project" value="UniProtKB-KW"/>
</dbReference>
<protein>
    <submittedName>
        <fullName evidence="2">Histidine phosphatase family protein</fullName>
    </submittedName>
</protein>
<dbReference type="SMART" id="SM00855">
    <property type="entry name" value="PGAM"/>
    <property type="match status" value="1"/>
</dbReference>
<evidence type="ECO:0000256" key="1">
    <source>
        <dbReference type="ARBA" id="ARBA00022801"/>
    </source>
</evidence>
<evidence type="ECO:0000313" key="2">
    <source>
        <dbReference type="EMBL" id="HEB95796.1"/>
    </source>
</evidence>
<dbReference type="Proteomes" id="UP000886251">
    <property type="component" value="Unassembled WGS sequence"/>
</dbReference>
<dbReference type="InterPro" id="IPR051021">
    <property type="entry name" value="Mito_Ser/Thr_phosphatase"/>
</dbReference>
<keyword evidence="1" id="KW-0378">Hydrolase</keyword>
<dbReference type="Gene3D" id="3.40.50.1240">
    <property type="entry name" value="Phosphoglycerate mutase-like"/>
    <property type="match status" value="1"/>
</dbReference>
<sequence>MARLAIALIRHGDYEQLPDTPSAHQPFPLTAAGEAQARQAATRLRETVERHGWRLVTPLHSSQMLRAWQTADILARELADLFDEHPTIDCFDELAERGLGAAANLTLAQIEQVLAADPRYDAPPPGWKADSYYRLPLQGAESLLQAGARVAGHLQRVQAVLARTLTQDSLFLCVGHGAAFRHAAAHLGVLRFDDLPRLSMYHARPVLLEVDRAGRWQHLEGAWKMRATGGTGLD</sequence>
<name>A0A831W6W4_9GAMM</name>
<dbReference type="Pfam" id="PF00300">
    <property type="entry name" value="His_Phos_1"/>
    <property type="match status" value="1"/>
</dbReference>
<comment type="caution">
    <text evidence="2">The sequence shown here is derived from an EMBL/GenBank/DDBJ whole genome shotgun (WGS) entry which is preliminary data.</text>
</comment>
<dbReference type="EMBL" id="DRKP01000059">
    <property type="protein sequence ID" value="HEB95796.1"/>
    <property type="molecule type" value="Genomic_DNA"/>
</dbReference>
<dbReference type="AlphaFoldDB" id="A0A831W6W4"/>
<dbReference type="PANTHER" id="PTHR20935:SF0">
    <property type="entry name" value="SERINE_THREONINE-PROTEIN PHOSPHATASE PGAM5, MITOCHONDRIAL"/>
    <property type="match status" value="1"/>
</dbReference>
<proteinExistence type="predicted"/>
<reference evidence="2" key="1">
    <citation type="journal article" date="2020" name="mSystems">
        <title>Genome- and Community-Level Interaction Insights into Carbon Utilization and Element Cycling Functions of Hydrothermarchaeota in Hydrothermal Sediment.</title>
        <authorList>
            <person name="Zhou Z."/>
            <person name="Liu Y."/>
            <person name="Xu W."/>
            <person name="Pan J."/>
            <person name="Luo Z.H."/>
            <person name="Li M."/>
        </authorList>
    </citation>
    <scope>NUCLEOTIDE SEQUENCE [LARGE SCALE GENOMIC DNA]</scope>
    <source>
        <strain evidence="2">HyVt-443</strain>
    </source>
</reference>
<organism evidence="2">
    <name type="scientific">Sedimenticola thiotaurini</name>
    <dbReference type="NCBI Taxonomy" id="1543721"/>
    <lineage>
        <taxon>Bacteria</taxon>
        <taxon>Pseudomonadati</taxon>
        <taxon>Pseudomonadota</taxon>
        <taxon>Gammaproteobacteria</taxon>
        <taxon>Chromatiales</taxon>
        <taxon>Sedimenticolaceae</taxon>
        <taxon>Sedimenticola</taxon>
    </lineage>
</organism>
<dbReference type="SUPFAM" id="SSF53254">
    <property type="entry name" value="Phosphoglycerate mutase-like"/>
    <property type="match status" value="1"/>
</dbReference>
<dbReference type="InterPro" id="IPR013078">
    <property type="entry name" value="His_Pase_superF_clade-1"/>
</dbReference>
<dbReference type="InterPro" id="IPR029033">
    <property type="entry name" value="His_PPase_superfam"/>
</dbReference>
<gene>
    <name evidence="2" type="ORF">ENI96_05130</name>
</gene>
<dbReference type="PANTHER" id="PTHR20935">
    <property type="entry name" value="PHOSPHOGLYCERATE MUTASE-RELATED"/>
    <property type="match status" value="1"/>
</dbReference>
<accession>A0A831W6W4</accession>
<dbReference type="CDD" id="cd07067">
    <property type="entry name" value="HP_PGM_like"/>
    <property type="match status" value="1"/>
</dbReference>